<dbReference type="STRING" id="550983.A4R26_23815"/>
<feature type="compositionally biased region" description="Basic residues" evidence="1">
    <location>
        <begin position="31"/>
        <end position="43"/>
    </location>
</feature>
<evidence type="ECO:0000256" key="1">
    <source>
        <dbReference type="SAM" id="MobiDB-lite"/>
    </source>
</evidence>
<dbReference type="Proteomes" id="UP000192276">
    <property type="component" value="Unassembled WGS sequence"/>
</dbReference>
<sequence>MVWLVLPILPIFSHKPVQEVNIGKEMIKKAQGTRHKAQGRRRKAEGARRKAEGGRQKAQGTRRKARIF</sequence>
<evidence type="ECO:0000313" key="2">
    <source>
        <dbReference type="EMBL" id="OQP57556.1"/>
    </source>
</evidence>
<dbReference type="AlphaFoldDB" id="A0A1V9FH77"/>
<name>A0A1V9FH77_9BACT</name>
<keyword evidence="3" id="KW-1185">Reference proteome</keyword>
<proteinExistence type="predicted"/>
<organism evidence="2 3">
    <name type="scientific">Niastella populi</name>
    <dbReference type="NCBI Taxonomy" id="550983"/>
    <lineage>
        <taxon>Bacteria</taxon>
        <taxon>Pseudomonadati</taxon>
        <taxon>Bacteroidota</taxon>
        <taxon>Chitinophagia</taxon>
        <taxon>Chitinophagales</taxon>
        <taxon>Chitinophagaceae</taxon>
        <taxon>Niastella</taxon>
    </lineage>
</organism>
<protein>
    <submittedName>
        <fullName evidence="2">Uncharacterized protein</fullName>
    </submittedName>
</protein>
<comment type="caution">
    <text evidence="2">The sequence shown here is derived from an EMBL/GenBank/DDBJ whole genome shotgun (WGS) entry which is preliminary data.</text>
</comment>
<reference evidence="3" key="1">
    <citation type="submission" date="2016-04" db="EMBL/GenBank/DDBJ databases">
        <authorList>
            <person name="Chen L."/>
            <person name="Zhuang W."/>
            <person name="Wang G."/>
        </authorList>
    </citation>
    <scope>NUCLEOTIDE SEQUENCE [LARGE SCALE GENOMIC DNA]</scope>
    <source>
        <strain evidence="3">208</strain>
    </source>
</reference>
<gene>
    <name evidence="2" type="ORF">A4R26_23815</name>
</gene>
<accession>A0A1V9FH77</accession>
<evidence type="ECO:0000313" key="3">
    <source>
        <dbReference type="Proteomes" id="UP000192276"/>
    </source>
</evidence>
<feature type="compositionally biased region" description="Basic and acidic residues" evidence="1">
    <location>
        <begin position="44"/>
        <end position="55"/>
    </location>
</feature>
<dbReference type="EMBL" id="LWBP01000191">
    <property type="protein sequence ID" value="OQP57556.1"/>
    <property type="molecule type" value="Genomic_DNA"/>
</dbReference>
<feature type="region of interest" description="Disordered" evidence="1">
    <location>
        <begin position="28"/>
        <end position="68"/>
    </location>
</feature>